<proteinExistence type="predicted"/>
<evidence type="ECO:0000313" key="2">
    <source>
        <dbReference type="EMBL" id="CBY31645.1"/>
    </source>
</evidence>
<keyword evidence="1" id="KW-1133">Transmembrane helix</keyword>
<sequence length="103" mass="11667">MNVRFPFKIGSSRLFAPFRERKSFFCPETLNFKATIMNSRIAPIARRINLQKYKNGQLRRESVLAKLMGVNAMQPSVGTPLILIYGITVYGGVLFGLMNIPEN</sequence>
<dbReference type="AlphaFoldDB" id="E4Y7P5"/>
<accession>E4Y7P5</accession>
<keyword evidence="1" id="KW-0812">Transmembrane</keyword>
<protein>
    <submittedName>
        <fullName evidence="2">Uncharacterized protein</fullName>
    </submittedName>
</protein>
<reference evidence="2" key="1">
    <citation type="journal article" date="2010" name="Science">
        <title>Plasticity of animal genome architecture unmasked by rapid evolution of a pelagic tunicate.</title>
        <authorList>
            <person name="Denoeud F."/>
            <person name="Henriet S."/>
            <person name="Mungpakdee S."/>
            <person name="Aury J.M."/>
            <person name="Da Silva C."/>
            <person name="Brinkmann H."/>
            <person name="Mikhaleva J."/>
            <person name="Olsen L.C."/>
            <person name="Jubin C."/>
            <person name="Canestro C."/>
            <person name="Bouquet J.M."/>
            <person name="Danks G."/>
            <person name="Poulain J."/>
            <person name="Campsteijn C."/>
            <person name="Adamski M."/>
            <person name="Cross I."/>
            <person name="Yadetie F."/>
            <person name="Muffato M."/>
            <person name="Louis A."/>
            <person name="Butcher S."/>
            <person name="Tsagkogeorga G."/>
            <person name="Konrad A."/>
            <person name="Singh S."/>
            <person name="Jensen M.F."/>
            <person name="Cong E.H."/>
            <person name="Eikeseth-Otteraa H."/>
            <person name="Noel B."/>
            <person name="Anthouard V."/>
            <person name="Porcel B.M."/>
            <person name="Kachouri-Lafond R."/>
            <person name="Nishino A."/>
            <person name="Ugolini M."/>
            <person name="Chourrout P."/>
            <person name="Nishida H."/>
            <person name="Aasland R."/>
            <person name="Huzurbazar S."/>
            <person name="Westhof E."/>
            <person name="Delsuc F."/>
            <person name="Lehrach H."/>
            <person name="Reinhardt R."/>
            <person name="Weissenbach J."/>
            <person name="Roy S.W."/>
            <person name="Artiguenave F."/>
            <person name="Postlethwait J.H."/>
            <person name="Manak J.R."/>
            <person name="Thompson E.M."/>
            <person name="Jaillon O."/>
            <person name="Du Pasquier L."/>
            <person name="Boudinot P."/>
            <person name="Liberles D.A."/>
            <person name="Volff J.N."/>
            <person name="Philippe H."/>
            <person name="Lenhard B."/>
            <person name="Roest Crollius H."/>
            <person name="Wincker P."/>
            <person name="Chourrout D."/>
        </authorList>
    </citation>
    <scope>NUCLEOTIDE SEQUENCE [LARGE SCALE GENOMIC DNA]</scope>
</reference>
<feature type="transmembrane region" description="Helical" evidence="1">
    <location>
        <begin position="82"/>
        <end position="100"/>
    </location>
</feature>
<organism evidence="2">
    <name type="scientific">Oikopleura dioica</name>
    <name type="common">Tunicate</name>
    <dbReference type="NCBI Taxonomy" id="34765"/>
    <lineage>
        <taxon>Eukaryota</taxon>
        <taxon>Metazoa</taxon>
        <taxon>Chordata</taxon>
        <taxon>Tunicata</taxon>
        <taxon>Appendicularia</taxon>
        <taxon>Copelata</taxon>
        <taxon>Oikopleuridae</taxon>
        <taxon>Oikopleura</taxon>
    </lineage>
</organism>
<name>E4Y7P5_OIKDI</name>
<keyword evidence="1" id="KW-0472">Membrane</keyword>
<gene>
    <name evidence="2" type="ORF">GSOID_T00025562001</name>
</gene>
<dbReference type="Proteomes" id="UP000011014">
    <property type="component" value="Unassembled WGS sequence"/>
</dbReference>
<dbReference type="EMBL" id="FN654311">
    <property type="protein sequence ID" value="CBY31645.1"/>
    <property type="molecule type" value="Genomic_DNA"/>
</dbReference>
<evidence type="ECO:0000256" key="1">
    <source>
        <dbReference type="SAM" id="Phobius"/>
    </source>
</evidence>